<accession>A0A328ZK17</accession>
<dbReference type="Proteomes" id="UP000248856">
    <property type="component" value="Unassembled WGS sequence"/>
</dbReference>
<dbReference type="PANTHER" id="PTHR42928">
    <property type="entry name" value="TRICARBOXYLATE-BINDING PROTEIN"/>
    <property type="match status" value="1"/>
</dbReference>
<evidence type="ECO:0000313" key="2">
    <source>
        <dbReference type="EMBL" id="RAR84982.1"/>
    </source>
</evidence>
<protein>
    <submittedName>
        <fullName evidence="2">Tripartite-type tricarboxylate transporter receptor subunit TctC</fullName>
    </submittedName>
</protein>
<evidence type="ECO:0000313" key="3">
    <source>
        <dbReference type="Proteomes" id="UP000248856"/>
    </source>
</evidence>
<dbReference type="InterPro" id="IPR005064">
    <property type="entry name" value="BUG"/>
</dbReference>
<keyword evidence="2" id="KW-0675">Receptor</keyword>
<dbReference type="PIRSF" id="PIRSF017082">
    <property type="entry name" value="YflP"/>
    <property type="match status" value="1"/>
</dbReference>
<dbReference type="Gene3D" id="3.40.190.10">
    <property type="entry name" value="Periplasmic binding protein-like II"/>
    <property type="match status" value="1"/>
</dbReference>
<dbReference type="EMBL" id="QLTA01000008">
    <property type="protein sequence ID" value="RAR84982.1"/>
    <property type="molecule type" value="Genomic_DNA"/>
</dbReference>
<evidence type="ECO:0000256" key="1">
    <source>
        <dbReference type="ARBA" id="ARBA00006987"/>
    </source>
</evidence>
<dbReference type="InterPro" id="IPR042100">
    <property type="entry name" value="Bug_dom1"/>
</dbReference>
<gene>
    <name evidence="2" type="ORF">AX018_100873</name>
</gene>
<sequence length="334" mass="34126">MPMPFPPDAISLSRRRAAQALAAGLCAPALGALAEDRYPSRPVTLVVPQAAGGANDAIARVVAQRLSEQMGQSVVVDNRAGAGGTLATAAIARARPDGYTLLLTADSAHVIGPALYKNPGFDPVKDFEPVAPVATAGYVLVAHPSFPANDVAGLIALAKARPGQYAIASAGNGTLNHLIGEMLQKAAGIRLQHVPYKGSAAAATDVAGGQVPLSVQSLPSCIAFIRAGKLKVLGVVNDRRVAALPGVPTIGETLPGFGQSPWYALFAPAGTPAPIVLRLQTEVARALGQKDVAEKLAGVGCEPFLGTSAQLGALVRAELPQWARVVKETGATVD</sequence>
<reference evidence="2 3" key="1">
    <citation type="submission" date="2018-06" db="EMBL/GenBank/DDBJ databases">
        <title>Genomic Encyclopedia of Archaeal and Bacterial Type Strains, Phase II (KMG-II): from individual species to whole genera.</title>
        <authorList>
            <person name="Goeker M."/>
        </authorList>
    </citation>
    <scope>NUCLEOTIDE SEQUENCE [LARGE SCALE GENOMIC DNA]</scope>
    <source>
        <strain evidence="2 3">CFPB 3232</strain>
    </source>
</reference>
<proteinExistence type="inferred from homology"/>
<comment type="caution">
    <text evidence="2">The sequence shown here is derived from an EMBL/GenBank/DDBJ whole genome shotgun (WGS) entry which is preliminary data.</text>
</comment>
<dbReference type="RefSeq" id="WP_415841998.1">
    <property type="nucleotide sequence ID" value="NZ_CBCSGC010000010.1"/>
</dbReference>
<comment type="similarity">
    <text evidence="1">Belongs to the UPF0065 (bug) family.</text>
</comment>
<organism evidence="2 3">
    <name type="scientific">Paracidovorax anthurii</name>
    <dbReference type="NCBI Taxonomy" id="78229"/>
    <lineage>
        <taxon>Bacteria</taxon>
        <taxon>Pseudomonadati</taxon>
        <taxon>Pseudomonadota</taxon>
        <taxon>Betaproteobacteria</taxon>
        <taxon>Burkholderiales</taxon>
        <taxon>Comamonadaceae</taxon>
        <taxon>Paracidovorax</taxon>
    </lineage>
</organism>
<dbReference type="AlphaFoldDB" id="A0A328ZK17"/>
<dbReference type="CDD" id="cd13578">
    <property type="entry name" value="PBP2_Bug27"/>
    <property type="match status" value="1"/>
</dbReference>
<dbReference type="Pfam" id="PF03401">
    <property type="entry name" value="TctC"/>
    <property type="match status" value="1"/>
</dbReference>
<name>A0A328ZK17_9BURK</name>
<keyword evidence="3" id="KW-1185">Reference proteome</keyword>
<dbReference type="PANTHER" id="PTHR42928:SF5">
    <property type="entry name" value="BLR1237 PROTEIN"/>
    <property type="match status" value="1"/>
</dbReference>
<dbReference type="SUPFAM" id="SSF53850">
    <property type="entry name" value="Periplasmic binding protein-like II"/>
    <property type="match status" value="1"/>
</dbReference>
<dbReference type="Gene3D" id="3.40.190.150">
    <property type="entry name" value="Bordetella uptake gene, domain 1"/>
    <property type="match status" value="1"/>
</dbReference>